<proteinExistence type="predicted"/>
<gene>
    <name evidence="1" type="ORF">LCGC14_0692300</name>
</gene>
<accession>A0A0F9QKA9</accession>
<organism evidence="1">
    <name type="scientific">marine sediment metagenome</name>
    <dbReference type="NCBI Taxonomy" id="412755"/>
    <lineage>
        <taxon>unclassified sequences</taxon>
        <taxon>metagenomes</taxon>
        <taxon>ecological metagenomes</taxon>
    </lineage>
</organism>
<protein>
    <submittedName>
        <fullName evidence="1">Uncharacterized protein</fullName>
    </submittedName>
</protein>
<evidence type="ECO:0000313" key="1">
    <source>
        <dbReference type="EMBL" id="KKN44550.1"/>
    </source>
</evidence>
<sequence length="69" mass="7685">MSEQMAYIAKKECGCIVLAVMDIPAHAKDTAKEIAKAIRQGYAVERVTGDYVRANWDCAEHTKKSEVKL</sequence>
<name>A0A0F9QKA9_9ZZZZ</name>
<dbReference type="AlphaFoldDB" id="A0A0F9QKA9"/>
<comment type="caution">
    <text evidence="1">The sequence shown here is derived from an EMBL/GenBank/DDBJ whole genome shotgun (WGS) entry which is preliminary data.</text>
</comment>
<reference evidence="1" key="1">
    <citation type="journal article" date="2015" name="Nature">
        <title>Complex archaea that bridge the gap between prokaryotes and eukaryotes.</title>
        <authorList>
            <person name="Spang A."/>
            <person name="Saw J.H."/>
            <person name="Jorgensen S.L."/>
            <person name="Zaremba-Niedzwiedzka K."/>
            <person name="Martijn J."/>
            <person name="Lind A.E."/>
            <person name="van Eijk R."/>
            <person name="Schleper C."/>
            <person name="Guy L."/>
            <person name="Ettema T.J."/>
        </authorList>
    </citation>
    <scope>NUCLEOTIDE SEQUENCE</scope>
</reference>
<dbReference type="EMBL" id="LAZR01001445">
    <property type="protein sequence ID" value="KKN44550.1"/>
    <property type="molecule type" value="Genomic_DNA"/>
</dbReference>